<keyword evidence="8" id="KW-0624">Polysaccharide degradation</keyword>
<feature type="domain" description="Glycosyl hydrolase family 81 C-terminal" evidence="11">
    <location>
        <begin position="337"/>
        <end position="684"/>
    </location>
</feature>
<dbReference type="Gramene" id="PRQ53488">
    <property type="protein sequence ID" value="PRQ53488"/>
    <property type="gene ID" value="RchiOBHm_Chr2g0167061"/>
</dbReference>
<evidence type="ECO:0000256" key="3">
    <source>
        <dbReference type="ARBA" id="ARBA00012780"/>
    </source>
</evidence>
<dbReference type="InterPro" id="IPR040451">
    <property type="entry name" value="GH81_N"/>
</dbReference>
<dbReference type="GO" id="GO:0071555">
    <property type="term" value="P:cell wall organization"/>
    <property type="evidence" value="ECO:0007669"/>
    <property type="project" value="UniProtKB-KW"/>
</dbReference>
<keyword evidence="7" id="KW-0961">Cell wall biogenesis/degradation</keyword>
<dbReference type="EC" id="3.2.1.39" evidence="3"/>
<comment type="catalytic activity">
    <reaction evidence="1">
        <text>Hydrolysis of (1-&gt;3)-beta-D-glucosidic linkages in (1-&gt;3)-beta-D-glucans.</text>
        <dbReference type="EC" id="3.2.1.39"/>
    </reaction>
</comment>
<evidence type="ECO:0000256" key="8">
    <source>
        <dbReference type="ARBA" id="ARBA00023326"/>
    </source>
</evidence>
<keyword evidence="6 12" id="KW-0326">Glycosidase</keyword>
<dbReference type="Pfam" id="PF03639">
    <property type="entry name" value="Glyco_hydro_81"/>
    <property type="match status" value="1"/>
</dbReference>
<name>A0A2P6S491_ROSCH</name>
<feature type="chain" id="PRO_5015176704" description="glucan endo-1,3-beta-D-glucosidase" evidence="9">
    <location>
        <begin position="25"/>
        <end position="688"/>
    </location>
</feature>
<dbReference type="GO" id="GO:0000272">
    <property type="term" value="P:polysaccharide catabolic process"/>
    <property type="evidence" value="ECO:0007669"/>
    <property type="project" value="UniProtKB-KW"/>
</dbReference>
<dbReference type="EMBL" id="PDCK01000040">
    <property type="protein sequence ID" value="PRQ53488.1"/>
    <property type="molecule type" value="Genomic_DNA"/>
</dbReference>
<evidence type="ECO:0000256" key="7">
    <source>
        <dbReference type="ARBA" id="ARBA00023316"/>
    </source>
</evidence>
<keyword evidence="4 12" id="KW-0378">Hydrolase</keyword>
<dbReference type="Gene3D" id="2.70.98.30">
    <property type="entry name" value="Golgi alpha-mannosidase II, domain 4"/>
    <property type="match status" value="1"/>
</dbReference>
<keyword evidence="9" id="KW-0732">Signal</keyword>
<dbReference type="OMA" id="EHMHLIN"/>
<evidence type="ECO:0000256" key="9">
    <source>
        <dbReference type="SAM" id="SignalP"/>
    </source>
</evidence>
<evidence type="ECO:0000256" key="6">
    <source>
        <dbReference type="ARBA" id="ARBA00023295"/>
    </source>
</evidence>
<evidence type="ECO:0000259" key="10">
    <source>
        <dbReference type="Pfam" id="PF03639"/>
    </source>
</evidence>
<protein>
    <recommendedName>
        <fullName evidence="3">glucan endo-1,3-beta-D-glucosidase</fullName>
        <ecNumber evidence="3">3.2.1.39</ecNumber>
    </recommendedName>
</protein>
<evidence type="ECO:0000313" key="13">
    <source>
        <dbReference type="Proteomes" id="UP000238479"/>
    </source>
</evidence>
<keyword evidence="13" id="KW-1185">Reference proteome</keyword>
<dbReference type="OrthoDB" id="4473401at2759"/>
<sequence>MASSKMTLFMVILALSFSFLQTQARVLLSKPAPAGFPFPQTQSTVVPDPSPFFASNLLQTPLPTNSFFQNFVLNNGDVAEYFHPYSFRFSNSSLTLSYPTRIATSASVLQNFTADLSISATQNNQQQHQVVSSFSDLGVTLDIPSSNLRFFLVKGSPYLTCNVSNPTALSISTTHAITTLSPNTDRNKYTISLNNNQTWLLYSSSPIGLTNSNPSLITSDSFSGVIRVSLLPGSDFEEVLDQHSSSYPVSGEALFTEAFTLEYTWEKAGNEDLLMLAHPLHLQLLSVEDRNVTVLDQFKYRSIDGDLVGIIGDSWVLKTQPIPVTWHSINGIKDNASIPEIIAALSKDVQAITSTPISITASYFYGKLIAKAARLALIAEEVGSNDVIPTIKKFLEDAVEPWLSGTFAGNGFLYEGKWGGLVTKNGAVDKNADFGFGIYNDHHYHIGYFLYAISVVAKLDQAWGLKYKEQAYSLAGDFMNLNRQPDSSYPLLRNFDLYNLHSWAGGLTEFADGRDQESTSEAVNAYYSAALMGLAYGDTNLTATASLLAALEIQAAQKWWHVHQGDNMYEDVFSNANAITGVVWSNKRDTGLWFAPPESKEIRLGIQVLPISPITEVLFSNVSYVKELVEWTAPALTREGVTDAWRGFDYSLEGIYNKEDALPKIENLGGFDDGNSLTNLLWWIHSRG</sequence>
<dbReference type="PANTHER" id="PTHR31983">
    <property type="entry name" value="ENDO-1,3(4)-BETA-GLUCANASE 1"/>
    <property type="match status" value="1"/>
</dbReference>
<evidence type="ECO:0000256" key="5">
    <source>
        <dbReference type="ARBA" id="ARBA00023277"/>
    </source>
</evidence>
<feature type="domain" description="Glycosyl hydrolase family 81 N-terminal" evidence="10">
    <location>
        <begin position="56"/>
        <end position="326"/>
    </location>
</feature>
<comment type="caution">
    <text evidence="12">The sequence shown here is derived from an EMBL/GenBank/DDBJ whole genome shotgun (WGS) entry which is preliminary data.</text>
</comment>
<dbReference type="InterPro" id="IPR040720">
    <property type="entry name" value="GH81_C"/>
</dbReference>
<gene>
    <name evidence="12" type="ORF">RchiOBHm_Chr2g0167061</name>
</gene>
<evidence type="ECO:0000313" key="12">
    <source>
        <dbReference type="EMBL" id="PRQ53488.1"/>
    </source>
</evidence>
<dbReference type="Pfam" id="PF17652">
    <property type="entry name" value="Glyco_hydro81C"/>
    <property type="match status" value="1"/>
</dbReference>
<dbReference type="InterPro" id="IPR005200">
    <property type="entry name" value="Endo-beta-glucanase"/>
</dbReference>
<keyword evidence="5" id="KW-0119">Carbohydrate metabolism</keyword>
<accession>A0A2P6S491</accession>
<dbReference type="PANTHER" id="PTHR31983:SF0">
    <property type="entry name" value="GLUCAN ENDO-1,3-BETA-D-GLUCOSIDASE 2"/>
    <property type="match status" value="1"/>
</dbReference>
<organism evidence="12 13">
    <name type="scientific">Rosa chinensis</name>
    <name type="common">China rose</name>
    <dbReference type="NCBI Taxonomy" id="74649"/>
    <lineage>
        <taxon>Eukaryota</taxon>
        <taxon>Viridiplantae</taxon>
        <taxon>Streptophyta</taxon>
        <taxon>Embryophyta</taxon>
        <taxon>Tracheophyta</taxon>
        <taxon>Spermatophyta</taxon>
        <taxon>Magnoliopsida</taxon>
        <taxon>eudicotyledons</taxon>
        <taxon>Gunneridae</taxon>
        <taxon>Pentapetalae</taxon>
        <taxon>rosids</taxon>
        <taxon>fabids</taxon>
        <taxon>Rosales</taxon>
        <taxon>Rosaceae</taxon>
        <taxon>Rosoideae</taxon>
        <taxon>Rosoideae incertae sedis</taxon>
        <taxon>Rosa</taxon>
    </lineage>
</organism>
<dbReference type="PROSITE" id="PS52008">
    <property type="entry name" value="GH81"/>
    <property type="match status" value="1"/>
</dbReference>
<dbReference type="AlphaFoldDB" id="A0A2P6S491"/>
<reference evidence="12 13" key="1">
    <citation type="journal article" date="2018" name="Nat. Genet.">
        <title>The Rosa genome provides new insights in the design of modern roses.</title>
        <authorList>
            <person name="Bendahmane M."/>
        </authorList>
    </citation>
    <scope>NUCLEOTIDE SEQUENCE [LARGE SCALE GENOMIC DNA]</scope>
    <source>
        <strain evidence="13">cv. Old Blush</strain>
    </source>
</reference>
<dbReference type="Proteomes" id="UP000238479">
    <property type="component" value="Chromosome 2"/>
</dbReference>
<evidence type="ECO:0000256" key="4">
    <source>
        <dbReference type="ARBA" id="ARBA00022801"/>
    </source>
</evidence>
<evidence type="ECO:0000256" key="2">
    <source>
        <dbReference type="ARBA" id="ARBA00010730"/>
    </source>
</evidence>
<comment type="similarity">
    <text evidence="2">Belongs to the glycosyl hydrolase 81 family.</text>
</comment>
<feature type="signal peptide" evidence="9">
    <location>
        <begin position="1"/>
        <end position="24"/>
    </location>
</feature>
<evidence type="ECO:0000256" key="1">
    <source>
        <dbReference type="ARBA" id="ARBA00000382"/>
    </source>
</evidence>
<dbReference type="GO" id="GO:0042973">
    <property type="term" value="F:glucan endo-1,3-beta-D-glucosidase activity"/>
    <property type="evidence" value="ECO:0007669"/>
    <property type="project" value="UniProtKB-EC"/>
</dbReference>
<evidence type="ECO:0000259" key="11">
    <source>
        <dbReference type="Pfam" id="PF17652"/>
    </source>
</evidence>
<proteinExistence type="inferred from homology"/>
<dbReference type="GO" id="GO:0052861">
    <property type="term" value="F:endo-1,3(4)-beta-glucanase activity"/>
    <property type="evidence" value="ECO:0007669"/>
    <property type="project" value="InterPro"/>
</dbReference>